<sequence>MTYSQGRRGWDMLIANHDESQGKFIEIEPLPAKGRGRPSSRYRLSSKLVKTLQMSPPVSEHHTTEIAKLAETTRLSAENKPEDLVRDGRQRRSKLTLPNRWLLMVLLAHADMPGVITRLGISKIRQLTGMSRSRIDRQLKKLGNLGVIAQHQPGRYSSQASIRKTSLYLLDLAHPLLESFTKNLLKIECLTRSKGARQTELVGGIFDAVMTFAVCNVQTSVLLDGNDAIVDLEDPRLIRKSTRYRPTPSRYEIIERALSNAYVLLPNERSWKVGLEEIFTNYDTDDADWLLTSIHIDACLLLSSSWGDLKNGQLGPKLPSQVIIANTAQRLGLEPKNTKAKCVCHDAKASTYENPQDLHDIDNRSTDVKATYHPLAVLSYALSYHLAKQLQMALSSIQLFEAPAITYMLIPVFSNNSCIQQRPVYELRGYGVSEADATVKREFRIDPVDEDLHSYWRTYHHRCLSAISNKLDDSKSDSPEPAGQ</sequence>
<organism evidence="1">
    <name type="scientific">marine sediment metagenome</name>
    <dbReference type="NCBI Taxonomy" id="412755"/>
    <lineage>
        <taxon>unclassified sequences</taxon>
        <taxon>metagenomes</taxon>
        <taxon>ecological metagenomes</taxon>
    </lineage>
</organism>
<protein>
    <submittedName>
        <fullName evidence="1">Uncharacterized protein</fullName>
    </submittedName>
</protein>
<gene>
    <name evidence="1" type="ORF">LCGC14_0087170</name>
</gene>
<evidence type="ECO:0000313" key="1">
    <source>
        <dbReference type="EMBL" id="KKO04359.1"/>
    </source>
</evidence>
<comment type="caution">
    <text evidence="1">The sequence shown here is derived from an EMBL/GenBank/DDBJ whole genome shotgun (WGS) entry which is preliminary data.</text>
</comment>
<proteinExistence type="predicted"/>
<accession>A0A0F9YIR5</accession>
<dbReference type="AlphaFoldDB" id="A0A0F9YIR5"/>
<reference evidence="1" key="1">
    <citation type="journal article" date="2015" name="Nature">
        <title>Complex archaea that bridge the gap between prokaryotes and eukaryotes.</title>
        <authorList>
            <person name="Spang A."/>
            <person name="Saw J.H."/>
            <person name="Jorgensen S.L."/>
            <person name="Zaremba-Niedzwiedzka K."/>
            <person name="Martijn J."/>
            <person name="Lind A.E."/>
            <person name="van Eijk R."/>
            <person name="Schleper C."/>
            <person name="Guy L."/>
            <person name="Ettema T.J."/>
        </authorList>
    </citation>
    <scope>NUCLEOTIDE SEQUENCE</scope>
</reference>
<dbReference type="EMBL" id="LAZR01000023">
    <property type="protein sequence ID" value="KKO04359.1"/>
    <property type="molecule type" value="Genomic_DNA"/>
</dbReference>
<name>A0A0F9YIR5_9ZZZZ</name>